<dbReference type="Gene3D" id="2.40.30.170">
    <property type="match status" value="1"/>
</dbReference>
<comment type="caution">
    <text evidence="6">The sequence shown here is derived from an EMBL/GenBank/DDBJ whole genome shotgun (WGS) entry which is preliminary data.</text>
</comment>
<keyword evidence="7" id="KW-1185">Reference proteome</keyword>
<evidence type="ECO:0000313" key="6">
    <source>
        <dbReference type="EMBL" id="KGO80264.1"/>
    </source>
</evidence>
<dbReference type="GO" id="GO:0016020">
    <property type="term" value="C:membrane"/>
    <property type="evidence" value="ECO:0007669"/>
    <property type="project" value="InterPro"/>
</dbReference>
<evidence type="ECO:0000259" key="4">
    <source>
        <dbReference type="Pfam" id="PF25954"/>
    </source>
</evidence>
<gene>
    <name evidence="6" type="ORF">Q763_11455</name>
</gene>
<dbReference type="PROSITE" id="PS51257">
    <property type="entry name" value="PROKAR_LIPOPROTEIN"/>
    <property type="match status" value="1"/>
</dbReference>
<evidence type="ECO:0000256" key="2">
    <source>
        <dbReference type="ARBA" id="ARBA00022448"/>
    </source>
</evidence>
<dbReference type="InterPro" id="IPR051909">
    <property type="entry name" value="MFP_Cation_Efflux"/>
</dbReference>
<evidence type="ECO:0000256" key="1">
    <source>
        <dbReference type="ARBA" id="ARBA00009477"/>
    </source>
</evidence>
<proteinExistence type="inferred from homology"/>
<evidence type="ECO:0000256" key="3">
    <source>
        <dbReference type="SAM" id="MobiDB-lite"/>
    </source>
</evidence>
<dbReference type="GO" id="GO:0015679">
    <property type="term" value="P:plasma membrane copper ion transport"/>
    <property type="evidence" value="ECO:0007669"/>
    <property type="project" value="TreeGrafter"/>
</dbReference>
<evidence type="ECO:0000259" key="5">
    <source>
        <dbReference type="Pfam" id="PF25973"/>
    </source>
</evidence>
<dbReference type="Pfam" id="PF25973">
    <property type="entry name" value="BSH_CzcB"/>
    <property type="match status" value="1"/>
</dbReference>
<protein>
    <submittedName>
        <fullName evidence="6">RND transporter</fullName>
    </submittedName>
</protein>
<dbReference type="NCBIfam" id="TIGR01730">
    <property type="entry name" value="RND_mfp"/>
    <property type="match status" value="1"/>
</dbReference>
<dbReference type="Pfam" id="PF25954">
    <property type="entry name" value="Beta-barrel_RND_2"/>
    <property type="match status" value="1"/>
</dbReference>
<evidence type="ECO:0000313" key="7">
    <source>
        <dbReference type="Proteomes" id="UP000030129"/>
    </source>
</evidence>
<reference evidence="6 7" key="1">
    <citation type="submission" date="2013-09" db="EMBL/GenBank/DDBJ databases">
        <authorList>
            <person name="Zeng Z."/>
            <person name="Chen C."/>
        </authorList>
    </citation>
    <scope>NUCLEOTIDE SEQUENCE [LARGE SCALE GENOMIC DNA]</scope>
    <source>
        <strain evidence="6 7">F44-8</strain>
    </source>
</reference>
<accession>A0A0A2LK39</accession>
<feature type="domain" description="CusB-like beta-barrel" evidence="4">
    <location>
        <begin position="239"/>
        <end position="307"/>
    </location>
</feature>
<organism evidence="6 7">
    <name type="scientific">Flavobacterium beibuense F44-8</name>
    <dbReference type="NCBI Taxonomy" id="1406840"/>
    <lineage>
        <taxon>Bacteria</taxon>
        <taxon>Pseudomonadati</taxon>
        <taxon>Bacteroidota</taxon>
        <taxon>Flavobacteriia</taxon>
        <taxon>Flavobacteriales</taxon>
        <taxon>Flavobacteriaceae</taxon>
        <taxon>Flavobacterium</taxon>
    </lineage>
</organism>
<dbReference type="PANTHER" id="PTHR30097">
    <property type="entry name" value="CATION EFFLUX SYSTEM PROTEIN CUSB"/>
    <property type="match status" value="1"/>
</dbReference>
<dbReference type="PANTHER" id="PTHR30097:SF4">
    <property type="entry name" value="SLR6042 PROTEIN"/>
    <property type="match status" value="1"/>
</dbReference>
<dbReference type="RefSeq" id="WP_035134266.1">
    <property type="nucleotide sequence ID" value="NZ_JRLV01000011.1"/>
</dbReference>
<comment type="similarity">
    <text evidence="1">Belongs to the membrane fusion protein (MFP) (TC 8.A.1) family.</text>
</comment>
<dbReference type="SUPFAM" id="SSF111369">
    <property type="entry name" value="HlyD-like secretion proteins"/>
    <property type="match status" value="1"/>
</dbReference>
<dbReference type="InterPro" id="IPR058792">
    <property type="entry name" value="Beta-barrel_RND_2"/>
</dbReference>
<dbReference type="Gene3D" id="2.40.50.100">
    <property type="match status" value="1"/>
</dbReference>
<keyword evidence="2" id="KW-0813">Transport</keyword>
<dbReference type="GO" id="GO:0022857">
    <property type="term" value="F:transmembrane transporter activity"/>
    <property type="evidence" value="ECO:0007669"/>
    <property type="project" value="InterPro"/>
</dbReference>
<dbReference type="InterPro" id="IPR006143">
    <property type="entry name" value="RND_pump_MFP"/>
</dbReference>
<feature type="domain" description="CzcB-like barrel-sandwich hybrid" evidence="5">
    <location>
        <begin position="92"/>
        <end position="232"/>
    </location>
</feature>
<feature type="region of interest" description="Disordered" evidence="3">
    <location>
        <begin position="340"/>
        <end position="379"/>
    </location>
</feature>
<name>A0A0A2LK39_9FLAO</name>
<dbReference type="InterPro" id="IPR058647">
    <property type="entry name" value="BSH_CzcB-like"/>
</dbReference>
<dbReference type="GO" id="GO:0030313">
    <property type="term" value="C:cell envelope"/>
    <property type="evidence" value="ECO:0007669"/>
    <property type="project" value="TreeGrafter"/>
</dbReference>
<dbReference type="Proteomes" id="UP000030129">
    <property type="component" value="Unassembled WGS sequence"/>
</dbReference>
<feature type="region of interest" description="Disordered" evidence="3">
    <location>
        <begin position="27"/>
        <end position="47"/>
    </location>
</feature>
<dbReference type="STRING" id="1406840.Q763_11455"/>
<dbReference type="GO" id="GO:0060003">
    <property type="term" value="P:copper ion export"/>
    <property type="evidence" value="ECO:0007669"/>
    <property type="project" value="TreeGrafter"/>
</dbReference>
<sequence>MKKIQFNIALYTLTAAFLFTGCGKKTNDEHSNDVQTEEAHNHEEEAAGVKEVELNEAQFKAADIELGTYSMKNLSEVINANGYTKLPPQNQADVSVHMTGIVTAIKVIEGEEVKKGQVLAVLESPEFARLQEAYLTAKNNLQFLELEYERQKILSEENVNSKKVFQRTKSDYEIEKAKFNSLDKQLSMLNLSKSSVNSIMAITAPISGHVTEINITLGANAEVGKPLLTIVDNSKLHVDLLVYEKDLYKIKPGQNVRFVLTNQSNTEITGKVFNIGKSFENDTKSVAVHADIVNKGEKLIAGMYVNALIDVGEITVQALPNDAIIKADGREYIFVLEEEHHHDEKEGHSHDDGHHHDDENTHNHDAAEGHSHDAGHDHDEEGEMYHFQRIEVKTGTSQLGYTQVTVLQKIDDHAKIVLKGAYYIQSHLIKSDGGGGHAH</sequence>
<dbReference type="eggNOG" id="COG0845">
    <property type="taxonomic scope" value="Bacteria"/>
</dbReference>
<dbReference type="AlphaFoldDB" id="A0A0A2LK39"/>
<dbReference type="EMBL" id="JRLV01000011">
    <property type="protein sequence ID" value="KGO80264.1"/>
    <property type="molecule type" value="Genomic_DNA"/>
</dbReference>